<keyword evidence="1" id="KW-0732">Signal</keyword>
<gene>
    <name evidence="2" type="ORF">RBU60_09940</name>
</gene>
<accession>A0ABU1A2G8</accession>
<reference evidence="2 3" key="1">
    <citation type="submission" date="2023-08" db="EMBL/GenBank/DDBJ databases">
        <title>Mesonia sp. MT50, isolated from deep-sea sediment of the Mariana Trench.</title>
        <authorList>
            <person name="Fu H."/>
        </authorList>
    </citation>
    <scope>NUCLEOTIDE SEQUENCE [LARGE SCALE GENOMIC DNA]</scope>
    <source>
        <strain evidence="2 3">MT50</strain>
    </source>
</reference>
<dbReference type="Proteomes" id="UP001230915">
    <property type="component" value="Unassembled WGS sequence"/>
</dbReference>
<dbReference type="InterPro" id="IPR029062">
    <property type="entry name" value="Class_I_gatase-like"/>
</dbReference>
<dbReference type="RefSeq" id="WP_308864761.1">
    <property type="nucleotide sequence ID" value="NZ_JAVHUL010000025.1"/>
</dbReference>
<dbReference type="GO" id="GO:0016787">
    <property type="term" value="F:hydrolase activity"/>
    <property type="evidence" value="ECO:0007669"/>
    <property type="project" value="UniProtKB-KW"/>
</dbReference>
<name>A0ABU1A2G8_9FLAO</name>
<dbReference type="Gene3D" id="3.40.50.10320">
    <property type="entry name" value="LmbE-like"/>
    <property type="match status" value="1"/>
</dbReference>
<dbReference type="InterPro" id="IPR003737">
    <property type="entry name" value="GlcNAc_PI_deacetylase-related"/>
</dbReference>
<dbReference type="EC" id="3.5.1.-" evidence="2"/>
<evidence type="ECO:0000313" key="3">
    <source>
        <dbReference type="Proteomes" id="UP001230915"/>
    </source>
</evidence>
<dbReference type="PANTHER" id="PTHR12993:SF11">
    <property type="entry name" value="N-ACETYLGLUCOSAMINYL-PHOSPHATIDYLINOSITOL DE-N-ACETYLASE"/>
    <property type="match status" value="1"/>
</dbReference>
<dbReference type="SUPFAM" id="SSF102588">
    <property type="entry name" value="LmbE-like"/>
    <property type="match status" value="1"/>
</dbReference>
<feature type="signal peptide" evidence="1">
    <location>
        <begin position="1"/>
        <end position="19"/>
    </location>
</feature>
<evidence type="ECO:0000313" key="2">
    <source>
        <dbReference type="EMBL" id="MDQ7917895.1"/>
    </source>
</evidence>
<dbReference type="SUPFAM" id="SSF52317">
    <property type="entry name" value="Class I glutamine amidotransferase-like"/>
    <property type="match status" value="1"/>
</dbReference>
<dbReference type="Pfam" id="PF02585">
    <property type="entry name" value="PIG-L"/>
    <property type="match status" value="1"/>
</dbReference>
<protein>
    <submittedName>
        <fullName evidence="2">PIG-L family deacetylase</fullName>
        <ecNumber evidence="2">3.5.1.-</ecNumber>
    </submittedName>
</protein>
<keyword evidence="3" id="KW-1185">Reference proteome</keyword>
<proteinExistence type="predicted"/>
<dbReference type="PANTHER" id="PTHR12993">
    <property type="entry name" value="N-ACETYLGLUCOSAMINYL-PHOSPHATIDYLINOSITOL DE-N-ACETYLASE-RELATED"/>
    <property type="match status" value="1"/>
</dbReference>
<sequence length="829" mass="93755">MKKFALVLLILLSNFTLYAQKPYQLNSSEIYQQLEKLDFLGSVLYLAAHPDDENTKLISYFSNQVHANTAYLSLTRGDGGQNLIGPELREKLGLIRTQELLAARKIDGGQQFFTRANDFGYSKTPQETLEIWNKEEVLNDVVKTIRKFQPDVIINRFDHRTEGNTHGHHTASARLSLEAFQKAADKNYASAEAKTVGIWQPQRLFFNTSWWFYGSQEKFESADKSRMTVIDAGVYNPLTGISNSEIASHSRSQHKSQGFGNTPERGEQLEYIELIKGDHLKGNSIFEGINTTWTRAQGGKKIGILVAKIKEEYDFKAPSKSVKDLVKVYQLIKKIENKHWRDIKLKETKNLIAACSGLYLEAVTETALTTPGEKLSLQIEATQRVGNSVLKEITISNSNFSKKLKTALNPNQRITLEQEFTVPENTPYTNPYWLEKPSGIGMYEVENKDLIGLPETPSTLTAHFTLELEGENITFEKELVYKYNDPVEGEVYEPFQVVPAISVSIEKPILIFGNENTKVLPIRIKSFSDKISGRLELNVPNHWKVEYSKDEIQFSKKGEEKRIYLSITPPKEGTEDELKASFITSGKTYEQNVVEIDYEHIPKQILLEPANAKLIALDIKKKGDKIAYIEGAGDVVPESLREIGYQVSILSPSQISLENLKAFDAVVMGIRAYNTVNELAYKQNILFAYVKQGGNMIVQYNTNRGLVTQGLAPFSLELSKDRVTDEFSDVKFLAKKHPVLNSPNKITTKDFENWVQERGLYFPGKWDKKHFTPILSLKEKGESWMDGSLLVAPYGKGNYIYTGLSFFREFPAGVSGSYRLFANLISLGK</sequence>
<evidence type="ECO:0000256" key="1">
    <source>
        <dbReference type="SAM" id="SignalP"/>
    </source>
</evidence>
<dbReference type="InterPro" id="IPR024078">
    <property type="entry name" value="LmbE-like_dom_sf"/>
</dbReference>
<keyword evidence="2" id="KW-0378">Hydrolase</keyword>
<organism evidence="2 3">
    <name type="scientific">Mesonia profundi</name>
    <dbReference type="NCBI Taxonomy" id="3070998"/>
    <lineage>
        <taxon>Bacteria</taxon>
        <taxon>Pseudomonadati</taxon>
        <taxon>Bacteroidota</taxon>
        <taxon>Flavobacteriia</taxon>
        <taxon>Flavobacteriales</taxon>
        <taxon>Flavobacteriaceae</taxon>
        <taxon>Mesonia</taxon>
    </lineage>
</organism>
<dbReference type="EMBL" id="JAVHUL010000025">
    <property type="protein sequence ID" value="MDQ7917895.1"/>
    <property type="molecule type" value="Genomic_DNA"/>
</dbReference>
<feature type="chain" id="PRO_5047414621" evidence="1">
    <location>
        <begin position="20"/>
        <end position="829"/>
    </location>
</feature>
<comment type="caution">
    <text evidence="2">The sequence shown here is derived from an EMBL/GenBank/DDBJ whole genome shotgun (WGS) entry which is preliminary data.</text>
</comment>